<feature type="region of interest" description="Disordered" evidence="1">
    <location>
        <begin position="1"/>
        <end position="88"/>
    </location>
</feature>
<comment type="caution">
    <text evidence="2">The sequence shown here is derived from an EMBL/GenBank/DDBJ whole genome shotgun (WGS) entry which is preliminary data.</text>
</comment>
<evidence type="ECO:0000313" key="2">
    <source>
        <dbReference type="EMBL" id="KAJ3057415.1"/>
    </source>
</evidence>
<keyword evidence="3" id="KW-1185">Reference proteome</keyword>
<gene>
    <name evidence="2" type="ORF">HK097_007594</name>
</gene>
<accession>A0AAD5SLP1</accession>
<protein>
    <submittedName>
        <fullName evidence="2">Uncharacterized protein</fullName>
    </submittedName>
</protein>
<reference evidence="2" key="1">
    <citation type="submission" date="2020-05" db="EMBL/GenBank/DDBJ databases">
        <title>Phylogenomic resolution of chytrid fungi.</title>
        <authorList>
            <person name="Stajich J.E."/>
            <person name="Amses K."/>
            <person name="Simmons R."/>
            <person name="Seto K."/>
            <person name="Myers J."/>
            <person name="Bonds A."/>
            <person name="Quandt C.A."/>
            <person name="Barry K."/>
            <person name="Liu P."/>
            <person name="Grigoriev I."/>
            <person name="Longcore J.E."/>
            <person name="James T.Y."/>
        </authorList>
    </citation>
    <scope>NUCLEOTIDE SEQUENCE</scope>
    <source>
        <strain evidence="2">JEL0318</strain>
    </source>
</reference>
<evidence type="ECO:0000256" key="1">
    <source>
        <dbReference type="SAM" id="MobiDB-lite"/>
    </source>
</evidence>
<dbReference type="Proteomes" id="UP001212841">
    <property type="component" value="Unassembled WGS sequence"/>
</dbReference>
<proteinExistence type="predicted"/>
<dbReference type="EMBL" id="JADGJD010000004">
    <property type="protein sequence ID" value="KAJ3057415.1"/>
    <property type="molecule type" value="Genomic_DNA"/>
</dbReference>
<dbReference type="AlphaFoldDB" id="A0AAD5SLP1"/>
<name>A0AAD5SLP1_9FUNG</name>
<evidence type="ECO:0000313" key="3">
    <source>
        <dbReference type="Proteomes" id="UP001212841"/>
    </source>
</evidence>
<organism evidence="2 3">
    <name type="scientific">Rhizophlyctis rosea</name>
    <dbReference type="NCBI Taxonomy" id="64517"/>
    <lineage>
        <taxon>Eukaryota</taxon>
        <taxon>Fungi</taxon>
        <taxon>Fungi incertae sedis</taxon>
        <taxon>Chytridiomycota</taxon>
        <taxon>Chytridiomycota incertae sedis</taxon>
        <taxon>Chytridiomycetes</taxon>
        <taxon>Rhizophlyctidales</taxon>
        <taxon>Rhizophlyctidaceae</taxon>
        <taxon>Rhizophlyctis</taxon>
    </lineage>
</organism>
<feature type="region of interest" description="Disordered" evidence="1">
    <location>
        <begin position="143"/>
        <end position="173"/>
    </location>
</feature>
<feature type="compositionally biased region" description="Basic and acidic residues" evidence="1">
    <location>
        <begin position="36"/>
        <end position="56"/>
    </location>
</feature>
<feature type="region of interest" description="Disordered" evidence="1">
    <location>
        <begin position="267"/>
        <end position="296"/>
    </location>
</feature>
<sequence length="386" mass="42861">MSFSPNLEPKVESDTPMNSSDSSAGSSDESIPAVLRHADYHGEEQLSEKLVPDPEHPPILPSHTPMFSPPSPSPEPQSAEKSPPPATAKLDGFELVLARGGRISDYKEFKTHSVWLRMPDGSVQHKWNISEERLEKCIKHIHLDDHLPSPKQSKRRTTAKKDSSSASKPPSTFETCCEEGGIIARIESHVFYSVHVRQADGRMKSFNRVAGSKFEKYREGLDASVPRLTKVVGGGKVKTGPPPNRARDLFSTRTEGKPLMKDAVVNSTTARKRKKSDTEEFILPPSFDPPKLKKQHITEPPQPIVPHLHPYHLPPFKSMTSMPWVAPPPAMQPTPNNHPKASFESGFVSMFPKLQSRPIHYHQTPQYGNHFTYNSVVGGGFAPLTT</sequence>
<feature type="compositionally biased region" description="Low complexity" evidence="1">
    <location>
        <begin position="19"/>
        <end position="30"/>
    </location>
</feature>